<feature type="compositionally biased region" description="Low complexity" evidence="5">
    <location>
        <begin position="119"/>
        <end position="128"/>
    </location>
</feature>
<dbReference type="GeneID" id="112291867"/>
<dbReference type="GO" id="GO:0009535">
    <property type="term" value="C:chloroplast thylakoid membrane"/>
    <property type="evidence" value="ECO:0000318"/>
    <property type="project" value="GO_Central"/>
</dbReference>
<dbReference type="EMBL" id="ABEU02000014">
    <property type="protein sequence ID" value="PNR40840.1"/>
    <property type="molecule type" value="Genomic_DNA"/>
</dbReference>
<dbReference type="Gramene" id="Pp3c14_9180V3.2">
    <property type="protein sequence ID" value="Pp3c14_9180V3.2"/>
    <property type="gene ID" value="Pp3c14_9180"/>
</dbReference>
<keyword evidence="3" id="KW-1133">Transmembrane helix</keyword>
<evidence type="ECO:0000256" key="4">
    <source>
        <dbReference type="ARBA" id="ARBA00023136"/>
    </source>
</evidence>
<dbReference type="PaxDb" id="3218-PP1S79_93V6.1"/>
<evidence type="ECO:0000256" key="5">
    <source>
        <dbReference type="SAM" id="MobiDB-lite"/>
    </source>
</evidence>
<dbReference type="Gramene" id="Pp3c14_9180V3.1">
    <property type="protein sequence ID" value="Pp3c14_9180V3.1"/>
    <property type="gene ID" value="Pp3c14_9180"/>
</dbReference>
<accession>A9SHE3</accession>
<evidence type="ECO:0000256" key="2">
    <source>
        <dbReference type="ARBA" id="ARBA00022692"/>
    </source>
</evidence>
<evidence type="ECO:0000313" key="6">
    <source>
        <dbReference type="EMBL" id="PNR40840.1"/>
    </source>
</evidence>
<evidence type="ECO:0000313" key="7">
    <source>
        <dbReference type="EnsemblPlants" id="Pp3c14_9180V3.1"/>
    </source>
</evidence>
<feature type="region of interest" description="Disordered" evidence="5">
    <location>
        <begin position="86"/>
        <end position="226"/>
    </location>
</feature>
<evidence type="ECO:0000256" key="1">
    <source>
        <dbReference type="ARBA" id="ARBA00004141"/>
    </source>
</evidence>
<dbReference type="EnsemblPlants" id="Pp3c14_9180V3.2">
    <property type="protein sequence ID" value="Pp3c14_9180V3.2"/>
    <property type="gene ID" value="Pp3c14_9180"/>
</dbReference>
<dbReference type="EnsemblPlants" id="Pp3c14_9180V3.1">
    <property type="protein sequence ID" value="Pp3c14_9180V3.1"/>
    <property type="gene ID" value="Pp3c14_9180"/>
</dbReference>
<dbReference type="eggNOG" id="ENOG502QTY8">
    <property type="taxonomic scope" value="Eukaryota"/>
</dbReference>
<keyword evidence="4" id="KW-0472">Membrane</keyword>
<comment type="subcellular location">
    <subcellularLocation>
        <location evidence="1">Membrane</location>
        <topology evidence="1">Multi-pass membrane protein</topology>
    </subcellularLocation>
</comment>
<evidence type="ECO:0000256" key="3">
    <source>
        <dbReference type="ARBA" id="ARBA00022989"/>
    </source>
</evidence>
<proteinExistence type="predicted"/>
<organism evidence="6">
    <name type="scientific">Physcomitrium patens</name>
    <name type="common">Spreading-leaved earth moss</name>
    <name type="synonym">Physcomitrella patens</name>
    <dbReference type="NCBI Taxonomy" id="3218"/>
    <lineage>
        <taxon>Eukaryota</taxon>
        <taxon>Viridiplantae</taxon>
        <taxon>Streptophyta</taxon>
        <taxon>Embryophyta</taxon>
        <taxon>Bryophyta</taxon>
        <taxon>Bryophytina</taxon>
        <taxon>Bryopsida</taxon>
        <taxon>Funariidae</taxon>
        <taxon>Funariales</taxon>
        <taxon>Funariaceae</taxon>
        <taxon>Physcomitrium</taxon>
    </lineage>
</organism>
<dbReference type="SUPFAM" id="SSF103511">
    <property type="entry name" value="Chlorophyll a-b binding protein"/>
    <property type="match status" value="1"/>
</dbReference>
<keyword evidence="2" id="KW-0812">Transmembrane</keyword>
<gene>
    <name evidence="7" type="primary">LOC112291867</name>
    <name evidence="6" type="ORF">PHYPA_018243</name>
</gene>
<sequence>MAVMATISGPLAGAIPVVNRGALSVRPQVGNCKQVSVCSWRGQSRLSGFDNGESDGRVRFVVRASEETGGNGVDSQMPTNAITETEASEGAGSLATEKTTPLPLQNEDAASKESDTLVGGTPTSSTGSKTEETNDSPTEVREPSASQNGDATSKESETLVGGTPTSPIDSKSEETRDPPAAVREPPPLQKGGTLDGDEAAGKAPAAATLGKNATPASNGSGKFEDPRWSAGTWDITKFTRNGKIDWDAVIDAEVVRRKWLEENPETSNNAEPVVFDTATVPWWAWVKRFHLPEAELLNGRAAMVGYAAGYLVDSATGYGLVDQQSSFLGKLLIFFTILGVLLIRKDSDVANIRTIVKESTFYDKQWQATWKDDDDNINNNNEKTP</sequence>
<dbReference type="KEGG" id="ppp:112291867"/>
<dbReference type="RefSeq" id="XP_024395563.1">
    <property type="nucleotide sequence ID" value="XM_024539795.2"/>
</dbReference>
<evidence type="ECO:0008006" key="9">
    <source>
        <dbReference type="Google" id="ProtNLM"/>
    </source>
</evidence>
<dbReference type="Proteomes" id="UP000006727">
    <property type="component" value="Chromosome 14"/>
</dbReference>
<dbReference type="OrthoDB" id="566010at2759"/>
<protein>
    <recommendedName>
        <fullName evidence="9">LHC-related protein</fullName>
    </recommendedName>
</protein>
<name>A9SHE3_PHYPA</name>
<dbReference type="AlphaFoldDB" id="A9SHE3"/>
<reference evidence="7" key="3">
    <citation type="submission" date="2020-12" db="UniProtKB">
        <authorList>
            <consortium name="EnsemblPlants"/>
        </authorList>
    </citation>
    <scope>IDENTIFICATION</scope>
</reference>
<dbReference type="PANTHER" id="PTHR14154">
    <property type="entry name" value="UPF0041 BRAIN PROTEIN 44-RELATED"/>
    <property type="match status" value="1"/>
</dbReference>
<reference evidence="6 8" key="2">
    <citation type="journal article" date="2018" name="Plant J.">
        <title>The Physcomitrella patens chromosome-scale assembly reveals moss genome structure and evolution.</title>
        <authorList>
            <person name="Lang D."/>
            <person name="Ullrich K.K."/>
            <person name="Murat F."/>
            <person name="Fuchs J."/>
            <person name="Jenkins J."/>
            <person name="Haas F.B."/>
            <person name="Piednoel M."/>
            <person name="Gundlach H."/>
            <person name="Van Bel M."/>
            <person name="Meyberg R."/>
            <person name="Vives C."/>
            <person name="Morata J."/>
            <person name="Symeonidi A."/>
            <person name="Hiss M."/>
            <person name="Muchero W."/>
            <person name="Kamisugi Y."/>
            <person name="Saleh O."/>
            <person name="Blanc G."/>
            <person name="Decker E.L."/>
            <person name="van Gessel N."/>
            <person name="Grimwood J."/>
            <person name="Hayes R.D."/>
            <person name="Graham S.W."/>
            <person name="Gunter L.E."/>
            <person name="McDaniel S.F."/>
            <person name="Hoernstein S.N.W."/>
            <person name="Larsson A."/>
            <person name="Li F.W."/>
            <person name="Perroud P.F."/>
            <person name="Phillips J."/>
            <person name="Ranjan P."/>
            <person name="Rokshar D.S."/>
            <person name="Rothfels C.J."/>
            <person name="Schneider L."/>
            <person name="Shu S."/>
            <person name="Stevenson D.W."/>
            <person name="Thummler F."/>
            <person name="Tillich M."/>
            <person name="Villarreal Aguilar J.C."/>
            <person name="Widiez T."/>
            <person name="Wong G.K."/>
            <person name="Wymore A."/>
            <person name="Zhang Y."/>
            <person name="Zimmer A.D."/>
            <person name="Quatrano R.S."/>
            <person name="Mayer K.F.X."/>
            <person name="Goodstein D."/>
            <person name="Casacuberta J.M."/>
            <person name="Vandepoele K."/>
            <person name="Reski R."/>
            <person name="Cuming A.C."/>
            <person name="Tuskan G.A."/>
            <person name="Maumus F."/>
            <person name="Salse J."/>
            <person name="Schmutz J."/>
            <person name="Rensing S.A."/>
        </authorList>
    </citation>
    <scope>NUCLEOTIDE SEQUENCE [LARGE SCALE GENOMIC DNA]</scope>
    <source>
        <strain evidence="7 8">cv. Gransden 2004</strain>
    </source>
</reference>
<keyword evidence="8" id="KW-1185">Reference proteome</keyword>
<dbReference type="HOGENOM" id="CLU_060651_0_0_1"/>
<evidence type="ECO:0000313" key="8">
    <source>
        <dbReference type="Proteomes" id="UP000006727"/>
    </source>
</evidence>
<reference evidence="6 8" key="1">
    <citation type="journal article" date="2008" name="Science">
        <title>The Physcomitrella genome reveals evolutionary insights into the conquest of land by plants.</title>
        <authorList>
            <person name="Rensing S."/>
            <person name="Lang D."/>
            <person name="Zimmer A."/>
            <person name="Terry A."/>
            <person name="Salamov A."/>
            <person name="Shapiro H."/>
            <person name="Nishiyama T."/>
            <person name="Perroud P.-F."/>
            <person name="Lindquist E."/>
            <person name="Kamisugi Y."/>
            <person name="Tanahashi T."/>
            <person name="Sakakibara K."/>
            <person name="Fujita T."/>
            <person name="Oishi K."/>
            <person name="Shin-I T."/>
            <person name="Kuroki Y."/>
            <person name="Toyoda A."/>
            <person name="Suzuki Y."/>
            <person name="Hashimoto A."/>
            <person name="Yamaguchi K."/>
            <person name="Sugano A."/>
            <person name="Kohara Y."/>
            <person name="Fujiyama A."/>
            <person name="Anterola A."/>
            <person name="Aoki S."/>
            <person name="Ashton N."/>
            <person name="Barbazuk W.B."/>
            <person name="Barker E."/>
            <person name="Bennetzen J."/>
            <person name="Bezanilla M."/>
            <person name="Blankenship R."/>
            <person name="Cho S.H."/>
            <person name="Dutcher S."/>
            <person name="Estelle M."/>
            <person name="Fawcett J.A."/>
            <person name="Gundlach H."/>
            <person name="Hanada K."/>
            <person name="Heyl A."/>
            <person name="Hicks K.A."/>
            <person name="Hugh J."/>
            <person name="Lohr M."/>
            <person name="Mayer K."/>
            <person name="Melkozernov A."/>
            <person name="Murata T."/>
            <person name="Nelson D."/>
            <person name="Pils B."/>
            <person name="Prigge M."/>
            <person name="Reiss B."/>
            <person name="Renner T."/>
            <person name="Rombauts S."/>
            <person name="Rushton P."/>
            <person name="Sanderfoot A."/>
            <person name="Schween G."/>
            <person name="Shiu S.-H."/>
            <person name="Stueber K."/>
            <person name="Theodoulou F.L."/>
            <person name="Tu H."/>
            <person name="Van de Peer Y."/>
            <person name="Verrier P.J."/>
            <person name="Waters E."/>
            <person name="Wood A."/>
            <person name="Yang L."/>
            <person name="Cove D."/>
            <person name="Cuming A."/>
            <person name="Hasebe M."/>
            <person name="Lucas S."/>
            <person name="Mishler D.B."/>
            <person name="Reski R."/>
            <person name="Grigoriev I."/>
            <person name="Quatrano R.S."/>
            <person name="Boore J.L."/>
        </authorList>
    </citation>
    <scope>NUCLEOTIDE SEQUENCE [LARGE SCALE GENOMIC DNA]</scope>
    <source>
        <strain evidence="7 8">cv. Gransden 2004</strain>
    </source>
</reference>